<dbReference type="InterPro" id="IPR000014">
    <property type="entry name" value="PAS"/>
</dbReference>
<dbReference type="Pfam" id="PF13426">
    <property type="entry name" value="PAS_9"/>
    <property type="match status" value="1"/>
</dbReference>
<evidence type="ECO:0000256" key="3">
    <source>
        <dbReference type="ARBA" id="ARBA00022840"/>
    </source>
</evidence>
<evidence type="ECO:0000256" key="2">
    <source>
        <dbReference type="ARBA" id="ARBA00022797"/>
    </source>
</evidence>
<name>C8WQE7_ALIAD</name>
<dbReference type="HOGENOM" id="CLU_000445_8_1_9"/>
<dbReference type="InterPro" id="IPR035965">
    <property type="entry name" value="PAS-like_dom_sf"/>
</dbReference>
<dbReference type="EMBL" id="CP001727">
    <property type="protein sequence ID" value="ACV59092.1"/>
    <property type="molecule type" value="Genomic_DNA"/>
</dbReference>
<dbReference type="PROSITE" id="PS00688">
    <property type="entry name" value="SIGMA54_INTERACT_3"/>
    <property type="match status" value="1"/>
</dbReference>
<keyword evidence="6" id="KW-0804">Transcription</keyword>
<dbReference type="KEGG" id="aac:Aaci_2082"/>
<dbReference type="SMART" id="SM00382">
    <property type="entry name" value="AAA"/>
    <property type="match status" value="1"/>
</dbReference>
<dbReference type="Proteomes" id="UP000001917">
    <property type="component" value="Chromosome"/>
</dbReference>
<dbReference type="Pfam" id="PF18024">
    <property type="entry name" value="HTH_50"/>
    <property type="match status" value="1"/>
</dbReference>
<dbReference type="AlphaFoldDB" id="C8WQE7"/>
<dbReference type="Gene3D" id="1.10.8.60">
    <property type="match status" value="1"/>
</dbReference>
<feature type="domain" description="PAC" evidence="10">
    <location>
        <begin position="155"/>
        <end position="207"/>
    </location>
</feature>
<dbReference type="InterPro" id="IPR058031">
    <property type="entry name" value="AAA_lid_NorR"/>
</dbReference>
<dbReference type="CDD" id="cd00009">
    <property type="entry name" value="AAA"/>
    <property type="match status" value="1"/>
</dbReference>
<dbReference type="SMART" id="SM00091">
    <property type="entry name" value="PAS"/>
    <property type="match status" value="1"/>
</dbReference>
<dbReference type="GO" id="GO:0006355">
    <property type="term" value="P:regulation of DNA-templated transcription"/>
    <property type="evidence" value="ECO:0007669"/>
    <property type="project" value="InterPro"/>
</dbReference>
<proteinExistence type="predicted"/>
<dbReference type="InterPro" id="IPR009057">
    <property type="entry name" value="Homeodomain-like_sf"/>
</dbReference>
<keyword evidence="12" id="KW-1185">Reference proteome</keyword>
<dbReference type="InterPro" id="IPR002078">
    <property type="entry name" value="Sigma_54_int"/>
</dbReference>
<dbReference type="PANTHER" id="PTHR32071:SF122">
    <property type="entry name" value="SIGMA FACTOR"/>
    <property type="match status" value="1"/>
</dbReference>
<dbReference type="InterPro" id="IPR030828">
    <property type="entry name" value="HTH_TyrR"/>
</dbReference>
<dbReference type="PROSITE" id="PS50112">
    <property type="entry name" value="PAS"/>
    <property type="match status" value="1"/>
</dbReference>
<accession>C8WQE7</accession>
<evidence type="ECO:0000256" key="7">
    <source>
        <dbReference type="ARBA" id="ARBA00029500"/>
    </source>
</evidence>
<dbReference type="CDD" id="cd00130">
    <property type="entry name" value="PAS"/>
    <property type="match status" value="1"/>
</dbReference>
<feature type="domain" description="Sigma-54 factor interaction" evidence="8">
    <location>
        <begin position="222"/>
        <end position="452"/>
    </location>
</feature>
<evidence type="ECO:0000259" key="9">
    <source>
        <dbReference type="PROSITE" id="PS50112"/>
    </source>
</evidence>
<dbReference type="PROSITE" id="PS50045">
    <property type="entry name" value="SIGMA54_INTERACT_4"/>
    <property type="match status" value="1"/>
</dbReference>
<dbReference type="SUPFAM" id="SSF52540">
    <property type="entry name" value="P-loop containing nucleoside triphosphate hydrolases"/>
    <property type="match status" value="1"/>
</dbReference>
<dbReference type="eggNOG" id="COG3829">
    <property type="taxonomic scope" value="Bacteria"/>
</dbReference>
<feature type="domain" description="PAS" evidence="9">
    <location>
        <begin position="88"/>
        <end position="138"/>
    </location>
</feature>
<keyword evidence="1" id="KW-0547">Nucleotide-binding</keyword>
<dbReference type="RefSeq" id="WP_012811357.1">
    <property type="nucleotide sequence ID" value="NC_013205.1"/>
</dbReference>
<dbReference type="InterPro" id="IPR027417">
    <property type="entry name" value="P-loop_NTPase"/>
</dbReference>
<dbReference type="InterPro" id="IPR025943">
    <property type="entry name" value="Sigma_54_int_dom_ATP-bd_2"/>
</dbReference>
<dbReference type="InterPro" id="IPR025944">
    <property type="entry name" value="Sigma_54_int_dom_CS"/>
</dbReference>
<dbReference type="InterPro" id="IPR000700">
    <property type="entry name" value="PAS-assoc_C"/>
</dbReference>
<dbReference type="Gene3D" id="3.30.450.20">
    <property type="entry name" value="PAS domain"/>
    <property type="match status" value="1"/>
</dbReference>
<organism evidence="11 12">
    <name type="scientific">Alicyclobacillus acidocaldarius subsp. acidocaldarius (strain ATCC 27009 / DSM 446 / BCRC 14685 / JCM 5260 / KCTC 1825 / NBRC 15652 / NCIMB 11725 / NRRL B-14509 / 104-IA)</name>
    <name type="common">Bacillus acidocaldarius</name>
    <dbReference type="NCBI Taxonomy" id="521098"/>
    <lineage>
        <taxon>Bacteria</taxon>
        <taxon>Bacillati</taxon>
        <taxon>Bacillota</taxon>
        <taxon>Bacilli</taxon>
        <taxon>Bacillales</taxon>
        <taxon>Alicyclobacillaceae</taxon>
        <taxon>Alicyclobacillus</taxon>
    </lineage>
</organism>
<evidence type="ECO:0000256" key="4">
    <source>
        <dbReference type="ARBA" id="ARBA00023015"/>
    </source>
</evidence>
<dbReference type="GO" id="GO:0003677">
    <property type="term" value="F:DNA binding"/>
    <property type="evidence" value="ECO:0007669"/>
    <property type="project" value="UniProtKB-KW"/>
</dbReference>
<evidence type="ECO:0000256" key="1">
    <source>
        <dbReference type="ARBA" id="ARBA00022741"/>
    </source>
</evidence>
<keyword evidence="4" id="KW-0805">Transcription regulation</keyword>
<keyword evidence="5" id="KW-0238">DNA-binding</keyword>
<keyword evidence="3" id="KW-0067">ATP-binding</keyword>
<dbReference type="Gene3D" id="1.10.10.60">
    <property type="entry name" value="Homeodomain-like"/>
    <property type="match status" value="1"/>
</dbReference>
<evidence type="ECO:0000259" key="10">
    <source>
        <dbReference type="PROSITE" id="PS50113"/>
    </source>
</evidence>
<reference evidence="11 12" key="2">
    <citation type="journal article" date="2010" name="Stand. Genomic Sci.">
        <title>Complete genome sequence of Alicyclobacillus acidocaldarius type strain (104-IA).</title>
        <authorList>
            <person name="Mavromatis K."/>
            <person name="Sikorski J."/>
            <person name="Lapidus A."/>
            <person name="Glavina Del Rio T."/>
            <person name="Copeland A."/>
            <person name="Tice H."/>
            <person name="Cheng J.F."/>
            <person name="Lucas S."/>
            <person name="Chen F."/>
            <person name="Nolan M."/>
            <person name="Bruce D."/>
            <person name="Goodwin L."/>
            <person name="Pitluck S."/>
            <person name="Ivanova N."/>
            <person name="Ovchinnikova G."/>
            <person name="Pati A."/>
            <person name="Chen A."/>
            <person name="Palaniappan K."/>
            <person name="Land M."/>
            <person name="Hauser L."/>
            <person name="Chang Y.J."/>
            <person name="Jeffries C.D."/>
            <person name="Chain P."/>
            <person name="Meincke L."/>
            <person name="Sims D."/>
            <person name="Chertkov O."/>
            <person name="Han C."/>
            <person name="Brettin T."/>
            <person name="Detter J.C."/>
            <person name="Wahrenburg C."/>
            <person name="Rohde M."/>
            <person name="Pukall R."/>
            <person name="Goker M."/>
            <person name="Bristow J."/>
            <person name="Eisen J.A."/>
            <person name="Markowitz V."/>
            <person name="Hugenholtz P."/>
            <person name="Klenk H.P."/>
            <person name="Kyrpides N.C."/>
        </authorList>
    </citation>
    <scope>NUCLEOTIDE SEQUENCE [LARGE SCALE GENOMIC DNA]</scope>
    <source>
        <strain evidence="12">ATCC 27009 / DSM 446 / BCRC 14685 / JCM 5260 / KCTC 1825 / NBRC 15652 / NCIMB 11725 / NRRL B-14509 / 104-IA</strain>
    </source>
</reference>
<dbReference type="Gene3D" id="3.40.50.300">
    <property type="entry name" value="P-loop containing nucleotide triphosphate hydrolases"/>
    <property type="match status" value="1"/>
</dbReference>
<dbReference type="PROSITE" id="PS00676">
    <property type="entry name" value="SIGMA54_INTERACT_2"/>
    <property type="match status" value="1"/>
</dbReference>
<sequence>MPEWSWIEHLTVPILIFERDGLFRWNQAAGDAWPFLREGFSWDDFRSSLTSGWIVHLHPWPDGESFLVECHPDLTGPLAERLREMREAYEELELIFSEAFDEVFVTDGDGITLRVNRAAERLYGLRQEELIGRSVFDLEREGVFYPSVTGLALKLRRQVTVLQTTSDGKQLWATANPVFDQHGNIRIVISTAKEISDVIRPEVMRAETSVGGMDADEQPPNMVTRSPKMRHVFHIAKRVAGTDISCLLLGETGVGKSTLAQWIHRMSPRHRGPFVEVNCAALPESLLESELFGYESGAFTGALKSGKPGKVELAHEGTLFLDEIAEVPLHLQSKLLDFVERRVLTRIGGTRMHTVDARIIAATNRDLKQMVRDGLFRADLYYRLNGAEIEVPPLRERKEDIPELVQQLLRRIFDECPTMVKRVHPEVIRRLQAYTWPGNVRELEHVVRRLVILTDGDYILPSDLQDEWIDEETSGVTPCTSRGPLAQLAQLERNLYADAARHCRSTYEIAEALGVSQATVVRKLKKYGLSIKRPR</sequence>
<evidence type="ECO:0000313" key="12">
    <source>
        <dbReference type="Proteomes" id="UP000001917"/>
    </source>
</evidence>
<dbReference type="InterPro" id="IPR003593">
    <property type="entry name" value="AAA+_ATPase"/>
</dbReference>
<dbReference type="GO" id="GO:0005524">
    <property type="term" value="F:ATP binding"/>
    <property type="evidence" value="ECO:0007669"/>
    <property type="project" value="UniProtKB-KW"/>
</dbReference>
<reference evidence="12" key="1">
    <citation type="submission" date="2009-09" db="EMBL/GenBank/DDBJ databases">
        <title>The complete chromosome of Alicyclobacillus acidocaldarius subsp. acidocaldarius DSM 446.</title>
        <authorList>
            <consortium name="US DOE Joint Genome Institute (JGI-PGF)"/>
            <person name="Lucas S."/>
            <person name="Copeland A."/>
            <person name="Lapidus A."/>
            <person name="Glavina del Rio T."/>
            <person name="Dalin E."/>
            <person name="Tice H."/>
            <person name="Bruce D."/>
            <person name="Goodwin L."/>
            <person name="Pitluck S."/>
            <person name="Kyrpides N."/>
            <person name="Mavromatis K."/>
            <person name="Ivanova N."/>
            <person name="Ovchinnikova G."/>
            <person name="Chertkov O."/>
            <person name="Sims D."/>
            <person name="Brettin T."/>
            <person name="Detter J.C."/>
            <person name="Han C."/>
            <person name="Larimer F."/>
            <person name="Land M."/>
            <person name="Hauser L."/>
            <person name="Markowitz V."/>
            <person name="Cheng J.-F."/>
            <person name="Hugenholtz P."/>
            <person name="Woyke T."/>
            <person name="Wu D."/>
            <person name="Pukall R."/>
            <person name="Klenk H.-P."/>
            <person name="Eisen J.A."/>
        </authorList>
    </citation>
    <scope>NUCLEOTIDE SEQUENCE [LARGE SCALE GENOMIC DNA]</scope>
    <source>
        <strain evidence="12">ATCC 27009 / DSM 446 / BCRC 14685 / JCM 5260 / KCTC 1825 / NBRC 15652 / NCIMB 11725 / NRRL B-14509 / 104-IA</strain>
    </source>
</reference>
<dbReference type="SUPFAM" id="SSF55785">
    <property type="entry name" value="PYP-like sensor domain (PAS domain)"/>
    <property type="match status" value="1"/>
</dbReference>
<dbReference type="PROSITE" id="PS50113">
    <property type="entry name" value="PAC"/>
    <property type="match status" value="1"/>
</dbReference>
<evidence type="ECO:0000313" key="11">
    <source>
        <dbReference type="EMBL" id="ACV59092.1"/>
    </source>
</evidence>
<gene>
    <name evidence="11" type="ordered locus">Aaci_2082</name>
</gene>
<evidence type="ECO:0000259" key="8">
    <source>
        <dbReference type="PROSITE" id="PS50045"/>
    </source>
</evidence>
<dbReference type="STRING" id="521098.Aaci_2082"/>
<evidence type="ECO:0000256" key="5">
    <source>
        <dbReference type="ARBA" id="ARBA00023125"/>
    </source>
</evidence>
<dbReference type="SUPFAM" id="SSF46689">
    <property type="entry name" value="Homeodomain-like"/>
    <property type="match status" value="1"/>
</dbReference>
<dbReference type="FunFam" id="3.40.50.300:FF:000006">
    <property type="entry name" value="DNA-binding transcriptional regulator NtrC"/>
    <property type="match status" value="1"/>
</dbReference>
<dbReference type="Pfam" id="PF25601">
    <property type="entry name" value="AAA_lid_14"/>
    <property type="match status" value="1"/>
</dbReference>
<dbReference type="PANTHER" id="PTHR32071">
    <property type="entry name" value="TRANSCRIPTIONAL REGULATORY PROTEIN"/>
    <property type="match status" value="1"/>
</dbReference>
<keyword evidence="2" id="KW-0058">Aromatic hydrocarbons catabolism</keyword>
<protein>
    <recommendedName>
        <fullName evidence="7">HTH-type transcriptional regulatory protein TyrR</fullName>
    </recommendedName>
</protein>
<evidence type="ECO:0000256" key="6">
    <source>
        <dbReference type="ARBA" id="ARBA00023163"/>
    </source>
</evidence>
<dbReference type="Pfam" id="PF00158">
    <property type="entry name" value="Sigma54_activat"/>
    <property type="match status" value="1"/>
</dbReference>
<dbReference type="NCBIfam" id="TIGR00229">
    <property type="entry name" value="sensory_box"/>
    <property type="match status" value="1"/>
</dbReference>